<evidence type="ECO:0000313" key="4">
    <source>
        <dbReference type="Proteomes" id="UP000228979"/>
    </source>
</evidence>
<evidence type="ECO:0000313" key="3">
    <source>
        <dbReference type="EMBL" id="PIM95970.1"/>
    </source>
</evidence>
<protein>
    <submittedName>
        <fullName evidence="3">Cysteine desulfurase</fullName>
        <ecNumber evidence="3">2.8.1.7</ecNumber>
    </submittedName>
</protein>
<organism evidence="3 4">
    <name type="scientific">Candidatus Hodgkinia cicadicola</name>
    <dbReference type="NCBI Taxonomy" id="573658"/>
    <lineage>
        <taxon>Bacteria</taxon>
        <taxon>Pseudomonadati</taxon>
        <taxon>Pseudomonadota</taxon>
        <taxon>Alphaproteobacteria</taxon>
        <taxon>Hyphomicrobiales</taxon>
        <taxon>Candidatus Hodgkinia</taxon>
    </lineage>
</organism>
<comment type="caution">
    <text evidence="3">The sequence shown here is derived from an EMBL/GenBank/DDBJ whole genome shotgun (WGS) entry which is preliminary data.</text>
</comment>
<evidence type="ECO:0000259" key="2">
    <source>
        <dbReference type="Pfam" id="PF00266"/>
    </source>
</evidence>
<proteinExistence type="predicted"/>
<dbReference type="Pfam" id="PF00266">
    <property type="entry name" value="Aminotran_5"/>
    <property type="match status" value="1"/>
</dbReference>
<gene>
    <name evidence="3" type="primary">sufS</name>
    <name evidence="3" type="ORF">trycra_23</name>
</gene>
<reference evidence="3" key="1">
    <citation type="submission" date="2017-09" db="EMBL/GenBank/DDBJ databases">
        <authorList>
            <person name="Campbell M.A."/>
            <person name="Lukasik P."/>
            <person name="Simon C."/>
            <person name="McCutcheon J.P."/>
        </authorList>
    </citation>
    <scope>NUCLEOTIDE SEQUENCE [LARGE SCALE GENOMIC DNA]</scope>
    <source>
        <strain evidence="3">TRYCRA</strain>
    </source>
</reference>
<dbReference type="SUPFAM" id="SSF53383">
    <property type="entry name" value="PLP-dependent transferases"/>
    <property type="match status" value="1"/>
</dbReference>
<keyword evidence="4" id="KW-1185">Reference proteome</keyword>
<evidence type="ECO:0000256" key="1">
    <source>
        <dbReference type="ARBA" id="ARBA00022898"/>
    </source>
</evidence>
<sequence length="410" mass="48751">MEIIRVIYIHYQFNQQRIKILTCIDSNYLFLTSIYDKIINSDIEIIGLDSDFIPNVRQYLSHVINNVSLIILSHISNITGLLTPIRLYYNIKNKNAVLLIDGTKAFSNFNINIEFLNCDIYLISPSDTHVFTYINLCFIKSNLITRFNLEILKNKIMNKFNIDLFKFIFNVKSIVYNAYPARILDIIWLFKVYKKRRWFCFNNNKSIYKYLWSKLSLLKSISLIDNWNSNSTVICFRINNIPSFEIVTYLNKTLTYSFLSYHCLMSAIEHLKRSNVCKISIGLYNTFKDADILLYNIMQLCYLSELKVKPWIRSILLYNVINDHWSQFYCDPTITNTKLLFCLQHSSLQSWCLFLDKDKQNSKIPFSYSFTKEEYIIFNLLFVYCYNFLHLNSSSTYNFIVKIRTSIYKK</sequence>
<feature type="domain" description="Aminotransferase class V" evidence="2">
    <location>
        <begin position="41"/>
        <end position="293"/>
    </location>
</feature>
<dbReference type="Proteomes" id="UP000228979">
    <property type="component" value="Unassembled WGS sequence"/>
</dbReference>
<keyword evidence="3" id="KW-0808">Transferase</keyword>
<accession>A0ABX4MGX2</accession>
<dbReference type="InterPro" id="IPR015421">
    <property type="entry name" value="PyrdxlP-dep_Trfase_major"/>
</dbReference>
<dbReference type="Gene3D" id="3.40.640.10">
    <property type="entry name" value="Type I PLP-dependent aspartate aminotransferase-like (Major domain)"/>
    <property type="match status" value="1"/>
</dbReference>
<name>A0ABX4MGX2_9HYPH</name>
<dbReference type="InterPro" id="IPR000192">
    <property type="entry name" value="Aminotrans_V_dom"/>
</dbReference>
<dbReference type="InterPro" id="IPR015424">
    <property type="entry name" value="PyrdxlP-dep_Trfase"/>
</dbReference>
<dbReference type="GO" id="GO:0031071">
    <property type="term" value="F:cysteine desulfurase activity"/>
    <property type="evidence" value="ECO:0007669"/>
    <property type="project" value="UniProtKB-EC"/>
</dbReference>
<keyword evidence="1" id="KW-0663">Pyridoxal phosphate</keyword>
<dbReference type="InterPro" id="IPR015422">
    <property type="entry name" value="PyrdxlP-dep_Trfase_small"/>
</dbReference>
<dbReference type="EMBL" id="NXGP01000007">
    <property type="protein sequence ID" value="PIM95970.1"/>
    <property type="molecule type" value="Genomic_DNA"/>
</dbReference>
<dbReference type="EC" id="2.8.1.7" evidence="3"/>
<dbReference type="Gene3D" id="3.90.1150.10">
    <property type="entry name" value="Aspartate Aminotransferase, domain 1"/>
    <property type="match status" value="1"/>
</dbReference>